<name>A0ACD3AVE7_9AGAR</name>
<organism evidence="1 2">
    <name type="scientific">Pluteus cervinus</name>
    <dbReference type="NCBI Taxonomy" id="181527"/>
    <lineage>
        <taxon>Eukaryota</taxon>
        <taxon>Fungi</taxon>
        <taxon>Dikarya</taxon>
        <taxon>Basidiomycota</taxon>
        <taxon>Agaricomycotina</taxon>
        <taxon>Agaricomycetes</taxon>
        <taxon>Agaricomycetidae</taxon>
        <taxon>Agaricales</taxon>
        <taxon>Pluteineae</taxon>
        <taxon>Pluteaceae</taxon>
        <taxon>Pluteus</taxon>
    </lineage>
</organism>
<keyword evidence="2" id="KW-1185">Reference proteome</keyword>
<sequence>MTTSSSSSIPPLPIPNTLVFAYYCSGHGYGHATRVSAFAAHLLSLNLQPNPSSLSSHRPCTLPKIEIHIASSAPPHVFSTSLALGAQYRHAFIDPVIVQPLAYSVDRDQSVAGLMEFLEENRAKEILDGEIRWLKDEIKADCVLSDAAFLGCLAAKLAGIPSILVTNFTFDSVYSYLSTSLLQDTPSIPRTTTTDSRDTPIPPPILSPLTSQLHTGYRHADLLILLPGAIPIPSFTTHPGLPSTTWVDTDSVRSSHYGELNDNVRNFLTNVHEKATAAWEGEQEIRIDTEGVWPRLPYPSSSCSDLRPLEEWCENVRGGRTRGVVYAPLIVRPPSKHIPTQTANQDAGDGDSDLDVYSAEGRSRFLASIGIPERFHDQKKTKVLVVSFGGQVVKSPRRYRRPVSASRYDGEDTCSDSSRSRSPTPTPLMTPVDENGKAPSSPVIVPQDGGEADEGIGGGSLDWQEHGELDGRGLGSPRKLEPQLLPASISSRDVQQLGDNFRSETKNRKAYVSKGLEGIQEYKKVVDDGGVDDVRLLPDETWIAVVCGVPKEQWDASRNDNGDDGGEDGGEGEDEMNRFFVAPKDVYMPDLTAVADVLLGKLGYGTTSECVDACTPFVYVSRPLFVEEHGLKLLLQREGAGVEMPREAYEAGNWAKWVAEAWELGRSRKEKKRREEVGASGEDGVDLARGVTRKGRVKRAEEGRKLVEFVVRWLSGSDERAPIISG</sequence>
<evidence type="ECO:0000313" key="2">
    <source>
        <dbReference type="Proteomes" id="UP000308600"/>
    </source>
</evidence>
<dbReference type="Proteomes" id="UP000308600">
    <property type="component" value="Unassembled WGS sequence"/>
</dbReference>
<protein>
    <submittedName>
        <fullName evidence="1">Uncharacterized protein</fullName>
    </submittedName>
</protein>
<reference evidence="1 2" key="1">
    <citation type="journal article" date="2019" name="Nat. Ecol. Evol.">
        <title>Megaphylogeny resolves global patterns of mushroom evolution.</title>
        <authorList>
            <person name="Varga T."/>
            <person name="Krizsan K."/>
            <person name="Foldi C."/>
            <person name="Dima B."/>
            <person name="Sanchez-Garcia M."/>
            <person name="Sanchez-Ramirez S."/>
            <person name="Szollosi G.J."/>
            <person name="Szarkandi J.G."/>
            <person name="Papp V."/>
            <person name="Albert L."/>
            <person name="Andreopoulos W."/>
            <person name="Angelini C."/>
            <person name="Antonin V."/>
            <person name="Barry K.W."/>
            <person name="Bougher N.L."/>
            <person name="Buchanan P."/>
            <person name="Buyck B."/>
            <person name="Bense V."/>
            <person name="Catcheside P."/>
            <person name="Chovatia M."/>
            <person name="Cooper J."/>
            <person name="Damon W."/>
            <person name="Desjardin D."/>
            <person name="Finy P."/>
            <person name="Geml J."/>
            <person name="Haridas S."/>
            <person name="Hughes K."/>
            <person name="Justo A."/>
            <person name="Karasinski D."/>
            <person name="Kautmanova I."/>
            <person name="Kiss B."/>
            <person name="Kocsube S."/>
            <person name="Kotiranta H."/>
            <person name="LaButti K.M."/>
            <person name="Lechner B.E."/>
            <person name="Liimatainen K."/>
            <person name="Lipzen A."/>
            <person name="Lukacs Z."/>
            <person name="Mihaltcheva S."/>
            <person name="Morgado L.N."/>
            <person name="Niskanen T."/>
            <person name="Noordeloos M.E."/>
            <person name="Ohm R.A."/>
            <person name="Ortiz-Santana B."/>
            <person name="Ovrebo C."/>
            <person name="Racz N."/>
            <person name="Riley R."/>
            <person name="Savchenko A."/>
            <person name="Shiryaev A."/>
            <person name="Soop K."/>
            <person name="Spirin V."/>
            <person name="Szebenyi C."/>
            <person name="Tomsovsky M."/>
            <person name="Tulloss R.E."/>
            <person name="Uehling J."/>
            <person name="Grigoriev I.V."/>
            <person name="Vagvolgyi C."/>
            <person name="Papp T."/>
            <person name="Martin F.M."/>
            <person name="Miettinen O."/>
            <person name="Hibbett D.S."/>
            <person name="Nagy L.G."/>
        </authorList>
    </citation>
    <scope>NUCLEOTIDE SEQUENCE [LARGE SCALE GENOMIC DNA]</scope>
    <source>
        <strain evidence="1 2">NL-1719</strain>
    </source>
</reference>
<accession>A0ACD3AVE7</accession>
<proteinExistence type="predicted"/>
<evidence type="ECO:0000313" key="1">
    <source>
        <dbReference type="EMBL" id="TFK69693.1"/>
    </source>
</evidence>
<dbReference type="EMBL" id="ML208326">
    <property type="protein sequence ID" value="TFK69693.1"/>
    <property type="molecule type" value="Genomic_DNA"/>
</dbReference>
<gene>
    <name evidence="1" type="ORF">BDN72DRAFT_888220</name>
</gene>